<evidence type="ECO:0000313" key="2">
    <source>
        <dbReference type="EMBL" id="XDJ51849.1"/>
    </source>
</evidence>
<dbReference type="KEGG" id="cgin:ABRZ00_07275"/>
<dbReference type="RefSeq" id="WP_368644172.1">
    <property type="nucleotide sequence ID" value="NZ_CP158253.1"/>
</dbReference>
<dbReference type="Gene3D" id="1.10.340.30">
    <property type="entry name" value="Hypothetical protein, domain 2"/>
    <property type="match status" value="1"/>
</dbReference>
<dbReference type="EMBL" id="CP158256">
    <property type="protein sequence ID" value="XDJ51849.1"/>
    <property type="molecule type" value="Genomic_DNA"/>
</dbReference>
<accession>A0AB39CP80</accession>
<sequence length="229" mass="25496">MPITLDYRCLYDAVRARFESDAALEAFLPQALTPGELERLGDDRYLSAMTRRVFHAGVRHTMVDAKWPEFEKAFQGFAPEALARLGPEQIETHMLNERIIRDRAKIRSIPENARFILDIRRERGAGFGAFLAGWPDTDTIGLWRLLAKRGARLGGRSAAGFLRLAGKDTFLLTSDVVARLQAAGVVEREPSSQCDLHAVQDAFNALRQESGRPLCQLSALMALSINPGF</sequence>
<dbReference type="PANTHER" id="PTHR30037:SF3">
    <property type="entry name" value="BLR0857 PROTEIN"/>
    <property type="match status" value="1"/>
</dbReference>
<keyword evidence="1" id="KW-0326">Glycosidase</keyword>
<dbReference type="PANTHER" id="PTHR30037">
    <property type="entry name" value="DNA-3-METHYLADENINE GLYCOSYLASE 1"/>
    <property type="match status" value="1"/>
</dbReference>
<reference evidence="1" key="1">
    <citation type="submission" date="2024-05" db="EMBL/GenBank/DDBJ databases">
        <authorList>
            <person name="Luo Y.-C."/>
            <person name="Nicholds J."/>
            <person name="Mortimer T."/>
            <person name="Maboni G."/>
        </authorList>
    </citation>
    <scope>NUCLEOTIDE SEQUENCE</scope>
    <source>
        <strain evidence="3">150221</strain>
        <strain evidence="2">150964</strain>
        <strain evidence="1">153271</strain>
    </source>
</reference>
<organism evidence="1">
    <name type="scientific">Castellaniella ginsengisoli</name>
    <dbReference type="NCBI Taxonomy" id="546114"/>
    <lineage>
        <taxon>Bacteria</taxon>
        <taxon>Pseudomonadati</taxon>
        <taxon>Pseudomonadota</taxon>
        <taxon>Betaproteobacteria</taxon>
        <taxon>Burkholderiales</taxon>
        <taxon>Alcaligenaceae</taxon>
        <taxon>Castellaniella</taxon>
    </lineage>
</organism>
<dbReference type="InterPro" id="IPR011257">
    <property type="entry name" value="DNA_glycosylase"/>
</dbReference>
<name>A0AB39CP80_9BURK</name>
<dbReference type="AlphaFoldDB" id="A0AB39CP80"/>
<dbReference type="EMBL" id="CP158253">
    <property type="protein sequence ID" value="XDJ43819.1"/>
    <property type="molecule type" value="Genomic_DNA"/>
</dbReference>
<dbReference type="GO" id="GO:0006284">
    <property type="term" value="P:base-excision repair"/>
    <property type="evidence" value="ECO:0007669"/>
    <property type="project" value="InterPro"/>
</dbReference>
<dbReference type="InterPro" id="IPR052891">
    <property type="entry name" value="DNA-3mA_glycosylase"/>
</dbReference>
<dbReference type="GeneID" id="93067323"/>
<evidence type="ECO:0000313" key="1">
    <source>
        <dbReference type="EMBL" id="XDJ43819.1"/>
    </source>
</evidence>
<dbReference type="InterPro" id="IPR005019">
    <property type="entry name" value="Adenine_glyco"/>
</dbReference>
<dbReference type="SUPFAM" id="SSF48150">
    <property type="entry name" value="DNA-glycosylase"/>
    <property type="match status" value="1"/>
</dbReference>
<evidence type="ECO:0000313" key="3">
    <source>
        <dbReference type="EMBL" id="XDJ54398.1"/>
    </source>
</evidence>
<protein>
    <submittedName>
        <fullName evidence="1">DNA-3-methyladenine glycosylase I</fullName>
        <ecNumber evidence="1">3.2.2.20</ecNumber>
    </submittedName>
</protein>
<proteinExistence type="predicted"/>
<keyword evidence="1" id="KW-0378">Hydrolase</keyword>
<dbReference type="Pfam" id="PF03352">
    <property type="entry name" value="Adenine_glyco"/>
    <property type="match status" value="1"/>
</dbReference>
<dbReference type="GO" id="GO:0008725">
    <property type="term" value="F:DNA-3-methyladenine glycosylase activity"/>
    <property type="evidence" value="ECO:0007669"/>
    <property type="project" value="UniProtKB-EC"/>
</dbReference>
<dbReference type="EC" id="3.2.2.20" evidence="1"/>
<gene>
    <name evidence="3" type="ORF">ABRZ00_07275</name>
    <name evidence="2" type="ORF">ABRZ01_07620</name>
    <name evidence="1" type="ORF">ABRZ02_09110</name>
</gene>
<dbReference type="EMBL" id="CP158257">
    <property type="protein sequence ID" value="XDJ54398.1"/>
    <property type="molecule type" value="Genomic_DNA"/>
</dbReference>